<gene>
    <name evidence="2" type="ORF">CA85_47800</name>
</gene>
<feature type="region of interest" description="Disordered" evidence="1">
    <location>
        <begin position="245"/>
        <end position="289"/>
    </location>
</feature>
<sequence>MQSLSTPTLRIRAVLAIAVALGGITDATSQDAQTQSPPSEIPIINTVIESWPVDAAMTRQQEQAIWKKLCQPYTPLATRIPLDRWVDSVASLCPLQIDRYSLEGIGLTADTELQFRLDRPPQPLLVHLLLALKPLECVLEIEHGVVQITTRDAAEYDLPMRLYDVSPLVDGSNAQERLAAAKLLIHTIQYVIDPEDWEVLGGTSVIQLQPAKSKLLFCVAAKTQTHWKLQAFVDQLQRARDETLPLEPAIPNRSNRPVSPAAVGEPERAPEQAERTPRSKTALPRFQPR</sequence>
<evidence type="ECO:0000256" key="1">
    <source>
        <dbReference type="SAM" id="MobiDB-lite"/>
    </source>
</evidence>
<evidence type="ECO:0000313" key="2">
    <source>
        <dbReference type="EMBL" id="TWT55882.1"/>
    </source>
</evidence>
<dbReference type="OrthoDB" id="291047at2"/>
<protein>
    <submittedName>
        <fullName evidence="2">Uncharacterized protein</fullName>
    </submittedName>
</protein>
<accession>A0A5C5X0Z8</accession>
<feature type="compositionally biased region" description="Basic and acidic residues" evidence="1">
    <location>
        <begin position="265"/>
        <end position="277"/>
    </location>
</feature>
<reference evidence="2 3" key="1">
    <citation type="submission" date="2019-02" db="EMBL/GenBank/DDBJ databases">
        <title>Deep-cultivation of Planctomycetes and their phenomic and genomic characterization uncovers novel biology.</title>
        <authorList>
            <person name="Wiegand S."/>
            <person name="Jogler M."/>
            <person name="Boedeker C."/>
            <person name="Pinto D."/>
            <person name="Vollmers J."/>
            <person name="Rivas-Marin E."/>
            <person name="Kohn T."/>
            <person name="Peeters S.H."/>
            <person name="Heuer A."/>
            <person name="Rast P."/>
            <person name="Oberbeckmann S."/>
            <person name="Bunk B."/>
            <person name="Jeske O."/>
            <person name="Meyerdierks A."/>
            <person name="Storesund J.E."/>
            <person name="Kallscheuer N."/>
            <person name="Luecker S."/>
            <person name="Lage O.M."/>
            <person name="Pohl T."/>
            <person name="Merkel B.J."/>
            <person name="Hornburger P."/>
            <person name="Mueller R.-W."/>
            <person name="Bruemmer F."/>
            <person name="Labrenz M."/>
            <person name="Spormann A.M."/>
            <person name="Op Den Camp H."/>
            <person name="Overmann J."/>
            <person name="Amann R."/>
            <person name="Jetten M.S.M."/>
            <person name="Mascher T."/>
            <person name="Medema M.H."/>
            <person name="Devos D.P."/>
            <person name="Kaster A.-K."/>
            <person name="Ovreas L."/>
            <person name="Rohde M."/>
            <person name="Galperin M.Y."/>
            <person name="Jogler C."/>
        </authorList>
    </citation>
    <scope>NUCLEOTIDE SEQUENCE [LARGE SCALE GENOMIC DNA]</scope>
    <source>
        <strain evidence="2 3">CA85</strain>
    </source>
</reference>
<evidence type="ECO:0000313" key="3">
    <source>
        <dbReference type="Proteomes" id="UP000318053"/>
    </source>
</evidence>
<dbReference type="AlphaFoldDB" id="A0A5C5X0Z8"/>
<dbReference type="RefSeq" id="WP_146393580.1">
    <property type="nucleotide sequence ID" value="NZ_SJPK01000021.1"/>
</dbReference>
<proteinExistence type="predicted"/>
<dbReference type="EMBL" id="SJPK01000021">
    <property type="protein sequence ID" value="TWT55882.1"/>
    <property type="molecule type" value="Genomic_DNA"/>
</dbReference>
<dbReference type="Proteomes" id="UP000318053">
    <property type="component" value="Unassembled WGS sequence"/>
</dbReference>
<name>A0A5C5X0Z8_9BACT</name>
<keyword evidence="3" id="KW-1185">Reference proteome</keyword>
<comment type="caution">
    <text evidence="2">The sequence shown here is derived from an EMBL/GenBank/DDBJ whole genome shotgun (WGS) entry which is preliminary data.</text>
</comment>
<organism evidence="2 3">
    <name type="scientific">Allorhodopirellula solitaria</name>
    <dbReference type="NCBI Taxonomy" id="2527987"/>
    <lineage>
        <taxon>Bacteria</taxon>
        <taxon>Pseudomonadati</taxon>
        <taxon>Planctomycetota</taxon>
        <taxon>Planctomycetia</taxon>
        <taxon>Pirellulales</taxon>
        <taxon>Pirellulaceae</taxon>
        <taxon>Allorhodopirellula</taxon>
    </lineage>
</organism>